<dbReference type="AlphaFoldDB" id="A0A062Y0Y5"/>
<dbReference type="RefSeq" id="WP_053334849.1">
    <property type="nucleotide sequence ID" value="NZ_JMFG01000008.1"/>
</dbReference>
<comment type="similarity">
    <text evidence="1 9">Belongs to the GHMP kinase family. IspE subfamily.</text>
</comment>
<dbReference type="OrthoDB" id="9809438at2"/>
<evidence type="ECO:0000256" key="1">
    <source>
        <dbReference type="ARBA" id="ARBA00009684"/>
    </source>
</evidence>
<comment type="pathway">
    <text evidence="9">Isoprenoid biosynthesis; isopentenyl diphosphate biosynthesis via DXP pathway; isopentenyl diphosphate from 1-deoxy-D-xylulose 5-phosphate: step 3/6.</text>
</comment>
<evidence type="ECO:0000259" key="11">
    <source>
        <dbReference type="Pfam" id="PF08544"/>
    </source>
</evidence>
<feature type="domain" description="GHMP kinase N-terminal" evidence="10">
    <location>
        <begin position="66"/>
        <end position="144"/>
    </location>
</feature>
<feature type="domain" description="GHMP kinase C-terminal" evidence="11">
    <location>
        <begin position="234"/>
        <end position="288"/>
    </location>
</feature>
<evidence type="ECO:0000256" key="8">
    <source>
        <dbReference type="ARBA" id="ARBA00032554"/>
    </source>
</evidence>
<dbReference type="STRING" id="1312852.EG19_11845"/>
<keyword evidence="13" id="KW-1185">Reference proteome</keyword>
<evidence type="ECO:0000313" key="12">
    <source>
        <dbReference type="EMBL" id="KDA54400.1"/>
    </source>
</evidence>
<feature type="active site" evidence="9">
    <location>
        <position position="11"/>
    </location>
</feature>
<protein>
    <recommendedName>
        <fullName evidence="3 9">4-diphosphocytidyl-2-C-methyl-D-erythritol kinase</fullName>
        <shortName evidence="9">CMK</shortName>
        <ecNumber evidence="2 9">2.7.1.148</ecNumber>
    </recommendedName>
    <alternativeName>
        <fullName evidence="8 9">4-(cytidine-5'-diphospho)-2-C-methyl-D-erythritol kinase</fullName>
    </alternativeName>
</protein>
<evidence type="ECO:0000256" key="7">
    <source>
        <dbReference type="ARBA" id="ARBA00022840"/>
    </source>
</evidence>
<dbReference type="GO" id="GO:0005524">
    <property type="term" value="F:ATP binding"/>
    <property type="evidence" value="ECO:0007669"/>
    <property type="project" value="UniProtKB-UniRule"/>
</dbReference>
<dbReference type="Proteomes" id="UP000027284">
    <property type="component" value="Unassembled WGS sequence"/>
</dbReference>
<dbReference type="InterPro" id="IPR014721">
    <property type="entry name" value="Ribsml_uS5_D2-typ_fold_subgr"/>
</dbReference>
<dbReference type="NCBIfam" id="TIGR00154">
    <property type="entry name" value="ispE"/>
    <property type="match status" value="1"/>
</dbReference>
<dbReference type="HAMAP" id="MF_00061">
    <property type="entry name" value="IspE"/>
    <property type="match status" value="1"/>
</dbReference>
<organism evidence="12 13">
    <name type="scientific">Thermoanaerobaculum aquaticum</name>
    <dbReference type="NCBI Taxonomy" id="1312852"/>
    <lineage>
        <taxon>Bacteria</taxon>
        <taxon>Pseudomonadati</taxon>
        <taxon>Acidobacteriota</taxon>
        <taxon>Thermoanaerobaculia</taxon>
        <taxon>Thermoanaerobaculales</taxon>
        <taxon>Thermoanaerobaculaceae</taxon>
        <taxon>Thermoanaerobaculum</taxon>
    </lineage>
</organism>
<dbReference type="SUPFAM" id="SSF54211">
    <property type="entry name" value="Ribosomal protein S5 domain 2-like"/>
    <property type="match status" value="1"/>
</dbReference>
<dbReference type="PIRSF" id="PIRSF010376">
    <property type="entry name" value="IspE"/>
    <property type="match status" value="1"/>
</dbReference>
<dbReference type="GO" id="GO:0019288">
    <property type="term" value="P:isopentenyl diphosphate biosynthetic process, methylerythritol 4-phosphate pathway"/>
    <property type="evidence" value="ECO:0007669"/>
    <property type="project" value="UniProtKB-UniRule"/>
</dbReference>
<dbReference type="UniPathway" id="UPA00056">
    <property type="reaction ID" value="UER00094"/>
</dbReference>
<comment type="catalytic activity">
    <reaction evidence="9">
        <text>4-CDP-2-C-methyl-D-erythritol + ATP = 4-CDP-2-C-methyl-D-erythritol 2-phosphate + ADP + H(+)</text>
        <dbReference type="Rhea" id="RHEA:18437"/>
        <dbReference type="ChEBI" id="CHEBI:15378"/>
        <dbReference type="ChEBI" id="CHEBI:30616"/>
        <dbReference type="ChEBI" id="CHEBI:57823"/>
        <dbReference type="ChEBI" id="CHEBI:57919"/>
        <dbReference type="ChEBI" id="CHEBI:456216"/>
        <dbReference type="EC" id="2.7.1.148"/>
    </reaction>
</comment>
<evidence type="ECO:0000256" key="6">
    <source>
        <dbReference type="ARBA" id="ARBA00022777"/>
    </source>
</evidence>
<dbReference type="Pfam" id="PF08544">
    <property type="entry name" value="GHMP_kinases_C"/>
    <property type="match status" value="1"/>
</dbReference>
<dbReference type="PANTHER" id="PTHR43527:SF2">
    <property type="entry name" value="4-DIPHOSPHOCYTIDYL-2-C-METHYL-D-ERYTHRITOL KINASE, CHLOROPLASTIC"/>
    <property type="match status" value="1"/>
</dbReference>
<dbReference type="SUPFAM" id="SSF55060">
    <property type="entry name" value="GHMP Kinase, C-terminal domain"/>
    <property type="match status" value="1"/>
</dbReference>
<dbReference type="InterPro" id="IPR013750">
    <property type="entry name" value="GHMP_kinase_C_dom"/>
</dbReference>
<sequence>MTRMVVRCPAKVNLHLEVLGLRPDGYHEVRTLLAAVGLWDELEVEAAPPGVWELRVEGGVSLPADNTVWRAAKLLLSAFPDAGGARVVLRKGIPAAAGLGGGSADGAAALVALAKLWGLPVEPGQLVAMASEIGSDVPFFLFGGACWATGRGEQVLPLPDLPRYGVVVIPGQEPVSTPAVYRAWDEAQQESALPSFEPAPGLPRPGAGWHEGEGFFLYDWLVGKGELPFAKLRNDLQAAAIALFPWIGENLALLARFSPLTAMVSGSGGTVFGLFRDEGEAVRVAAELSPRQAVAVPLLRREESQLLAHAE</sequence>
<dbReference type="Gene3D" id="3.30.230.10">
    <property type="match status" value="1"/>
</dbReference>
<comment type="caution">
    <text evidence="12">The sequence shown here is derived from an EMBL/GenBank/DDBJ whole genome shotgun (WGS) entry which is preliminary data.</text>
</comment>
<proteinExistence type="inferred from homology"/>
<dbReference type="InterPro" id="IPR036554">
    <property type="entry name" value="GHMP_kinase_C_sf"/>
</dbReference>
<reference evidence="12 13" key="1">
    <citation type="submission" date="2014-04" db="EMBL/GenBank/DDBJ databases">
        <title>The Genome Sequence of Thermoanaerobaculum aquaticum MP-01, The First Cultivated Group 23 Acidobacterium.</title>
        <authorList>
            <person name="Stamps B.W."/>
            <person name="Losey N.A."/>
            <person name="Lawson P.A."/>
            <person name="Stevenson B.S."/>
        </authorList>
    </citation>
    <scope>NUCLEOTIDE SEQUENCE [LARGE SCALE GENOMIC DNA]</scope>
    <source>
        <strain evidence="12 13">MP-01</strain>
    </source>
</reference>
<keyword evidence="5 9" id="KW-0547">Nucleotide-binding</keyword>
<feature type="active site" evidence="9">
    <location>
        <position position="136"/>
    </location>
</feature>
<feature type="binding site" evidence="9">
    <location>
        <begin position="94"/>
        <end position="104"/>
    </location>
    <ligand>
        <name>ATP</name>
        <dbReference type="ChEBI" id="CHEBI:30616"/>
    </ligand>
</feature>
<evidence type="ECO:0000313" key="13">
    <source>
        <dbReference type="Proteomes" id="UP000027284"/>
    </source>
</evidence>
<keyword evidence="9" id="KW-0414">Isoprene biosynthesis</keyword>
<dbReference type="Gene3D" id="3.30.70.890">
    <property type="entry name" value="GHMP kinase, C-terminal domain"/>
    <property type="match status" value="1"/>
</dbReference>
<dbReference type="GO" id="GO:0016114">
    <property type="term" value="P:terpenoid biosynthetic process"/>
    <property type="evidence" value="ECO:0007669"/>
    <property type="project" value="UniProtKB-UniRule"/>
</dbReference>
<evidence type="ECO:0000256" key="3">
    <source>
        <dbReference type="ARBA" id="ARBA00017473"/>
    </source>
</evidence>
<dbReference type="InterPro" id="IPR020568">
    <property type="entry name" value="Ribosomal_Su5_D2-typ_SF"/>
</dbReference>
<gene>
    <name evidence="9" type="primary">ispE</name>
    <name evidence="12" type="ORF">EG19_11845</name>
</gene>
<name>A0A062Y0Y5_9BACT</name>
<evidence type="ECO:0000256" key="9">
    <source>
        <dbReference type="HAMAP-Rule" id="MF_00061"/>
    </source>
</evidence>
<evidence type="ECO:0000256" key="5">
    <source>
        <dbReference type="ARBA" id="ARBA00022741"/>
    </source>
</evidence>
<dbReference type="EMBL" id="JMFG01000008">
    <property type="protein sequence ID" value="KDA54400.1"/>
    <property type="molecule type" value="Genomic_DNA"/>
</dbReference>
<evidence type="ECO:0000256" key="2">
    <source>
        <dbReference type="ARBA" id="ARBA00012052"/>
    </source>
</evidence>
<dbReference type="Pfam" id="PF00288">
    <property type="entry name" value="GHMP_kinases_N"/>
    <property type="match status" value="1"/>
</dbReference>
<dbReference type="InterPro" id="IPR006204">
    <property type="entry name" value="GHMP_kinase_N_dom"/>
</dbReference>
<dbReference type="PANTHER" id="PTHR43527">
    <property type="entry name" value="4-DIPHOSPHOCYTIDYL-2-C-METHYL-D-ERYTHRITOL KINASE, CHLOROPLASTIC"/>
    <property type="match status" value="1"/>
</dbReference>
<dbReference type="InterPro" id="IPR004424">
    <property type="entry name" value="IspE"/>
</dbReference>
<keyword evidence="7 9" id="KW-0067">ATP-binding</keyword>
<evidence type="ECO:0000259" key="10">
    <source>
        <dbReference type="Pfam" id="PF00288"/>
    </source>
</evidence>
<comment type="function">
    <text evidence="9">Catalyzes the phosphorylation of the position 2 hydroxy group of 4-diphosphocytidyl-2C-methyl-D-erythritol.</text>
</comment>
<keyword evidence="4 9" id="KW-0808">Transferase</keyword>
<accession>A0A062Y0Y5</accession>
<keyword evidence="6 9" id="KW-0418">Kinase</keyword>
<evidence type="ECO:0000256" key="4">
    <source>
        <dbReference type="ARBA" id="ARBA00022679"/>
    </source>
</evidence>
<dbReference type="EC" id="2.7.1.148" evidence="2 9"/>
<dbReference type="GO" id="GO:0050515">
    <property type="term" value="F:4-(cytidine 5'-diphospho)-2-C-methyl-D-erythritol kinase activity"/>
    <property type="evidence" value="ECO:0007669"/>
    <property type="project" value="UniProtKB-UniRule"/>
</dbReference>